<keyword evidence="3 14" id="KW-0645">Protease</keyword>
<dbReference type="FunFam" id="1.20.58.760:FF:000001">
    <property type="entry name" value="ATP-dependent zinc metalloprotease FtsH"/>
    <property type="match status" value="1"/>
</dbReference>
<evidence type="ECO:0000256" key="7">
    <source>
        <dbReference type="ARBA" id="ARBA00022801"/>
    </source>
</evidence>
<keyword evidence="6 14" id="KW-0547">Nucleotide-binding</keyword>
<dbReference type="InterPro" id="IPR005936">
    <property type="entry name" value="FtsH"/>
</dbReference>
<dbReference type="GO" id="GO:0005886">
    <property type="term" value="C:plasma membrane"/>
    <property type="evidence" value="ECO:0007669"/>
    <property type="project" value="UniProtKB-SubCell"/>
</dbReference>
<dbReference type="Gene3D" id="1.20.58.760">
    <property type="entry name" value="Peptidase M41"/>
    <property type="match status" value="1"/>
</dbReference>
<feature type="region of interest" description="Disordered" evidence="16">
    <location>
        <begin position="620"/>
        <end position="670"/>
    </location>
</feature>
<dbReference type="GO" id="GO:0008270">
    <property type="term" value="F:zinc ion binding"/>
    <property type="evidence" value="ECO:0007669"/>
    <property type="project" value="UniProtKB-UniRule"/>
</dbReference>
<dbReference type="InterPro" id="IPR003959">
    <property type="entry name" value="ATPase_AAA_core"/>
</dbReference>
<evidence type="ECO:0000259" key="17">
    <source>
        <dbReference type="SMART" id="SM00382"/>
    </source>
</evidence>
<keyword evidence="5 14" id="KW-0479">Metal-binding</keyword>
<keyword evidence="14" id="KW-1003">Cell membrane</keyword>
<dbReference type="Proteomes" id="UP000334820">
    <property type="component" value="Unassembled WGS sequence"/>
</dbReference>
<accession>A0A5J4K4G5</accession>
<keyword evidence="9 14" id="KW-0067">ATP-binding</keyword>
<comment type="cofactor">
    <cofactor evidence="14">
        <name>Zn(2+)</name>
        <dbReference type="ChEBI" id="CHEBI:29105"/>
    </cofactor>
    <text evidence="14">Binds 1 zinc ion per subunit.</text>
</comment>
<evidence type="ECO:0000313" key="18">
    <source>
        <dbReference type="EMBL" id="GER81661.1"/>
    </source>
</evidence>
<sequence length="670" mass="73729">MPSTGKWLRNSLLWLLLAIAIVLILVVFFRPQSGAKTVTVSTLLSDLKADLHNGVQDTLNVGTNTLTLTRGATSSAQREVANINDSFDITRVLRDNDIDYTNNRLLTLQYEAPSSLGAWLNLLGGLIPFVLIAVIVIILLRQAQGTNNQALSFGKSRARMFLGNKPTVTFADVAGVDEAKQELQEIVEFLKYPDKFAALGARIPKGLLLVGPPGTGKTLIARAVAGEAGVPFFSISGSEFVEMFVGVGASRVRDLFEQAKRNSPCIVFVDEIDAVGRQRGAGLGGSHDEREQTLNQILVEMDGFDSSTNVIVIAATNRPDVLDPALLRPGRFDRQVVLDRPDIRGRMAILQVHARGKPLEKDVSLETIARQTPGFSGADLANLLNEAAILAARRNRRTISMKELEEAIDRVVAGPARKSRIISEREKAITAYHEVGHALVARMLPNTDPVHKVSIVARGQAGGFTMLLPTEDRYLWSKSQFEDMLAYALGGHVAELIIFGEVTTGASNDIERVTKIARSMVTEYGMSSLIGPVALGHKEELVFLGRDFNEQRNYSEETAREIDMEVRRIVQEAFNKAYQVLSQNKKRLIMISERLIKEETLEGPTFEALFNQPIQEDEYESPSILAGMPDVRDTRFNGKRDDVSRLPDTLFPSLPSGFQSSSHGEGNREP</sequence>
<evidence type="ECO:0000256" key="13">
    <source>
        <dbReference type="ARBA" id="ARBA00061570"/>
    </source>
</evidence>
<feature type="active site" evidence="14">
    <location>
        <position position="434"/>
    </location>
</feature>
<evidence type="ECO:0000256" key="8">
    <source>
        <dbReference type="ARBA" id="ARBA00022833"/>
    </source>
</evidence>
<protein>
    <recommendedName>
        <fullName evidence="14">ATP-dependent zinc metalloprotease FtsH</fullName>
        <ecNumber evidence="14">3.4.24.-</ecNumber>
    </recommendedName>
</protein>
<feature type="compositionally biased region" description="Basic and acidic residues" evidence="16">
    <location>
        <begin position="630"/>
        <end position="645"/>
    </location>
</feature>
<keyword evidence="19" id="KW-1185">Reference proteome</keyword>
<comment type="similarity">
    <text evidence="13 14">In the central section; belongs to the AAA ATPase family.</text>
</comment>
<comment type="function">
    <text evidence="14">Acts as a processive, ATP-dependent zinc metallopeptidase for both cytoplasmic and membrane proteins. Plays a role in the quality control of integral membrane proteins.</text>
</comment>
<keyword evidence="10 14" id="KW-1133">Transmembrane helix</keyword>
<keyword evidence="7 14" id="KW-0378">Hydrolase</keyword>
<evidence type="ECO:0000256" key="3">
    <source>
        <dbReference type="ARBA" id="ARBA00022670"/>
    </source>
</evidence>
<evidence type="ECO:0000256" key="9">
    <source>
        <dbReference type="ARBA" id="ARBA00022840"/>
    </source>
</evidence>
<comment type="caution">
    <text evidence="18">The sequence shown here is derived from an EMBL/GenBank/DDBJ whole genome shotgun (WGS) entry which is preliminary data.</text>
</comment>
<dbReference type="HAMAP" id="MF_01458">
    <property type="entry name" value="FtsH"/>
    <property type="match status" value="1"/>
</dbReference>
<keyword evidence="4 14" id="KW-0812">Transmembrane</keyword>
<feature type="transmembrane region" description="Helical" evidence="14">
    <location>
        <begin position="12"/>
        <end position="29"/>
    </location>
</feature>
<comment type="subunit">
    <text evidence="14">Homohexamer.</text>
</comment>
<feature type="binding site" evidence="14">
    <location>
        <position position="509"/>
    </location>
    <ligand>
        <name>Zn(2+)</name>
        <dbReference type="ChEBI" id="CHEBI:29105"/>
        <note>catalytic</note>
    </ligand>
</feature>
<dbReference type="GO" id="GO:0004176">
    <property type="term" value="F:ATP-dependent peptidase activity"/>
    <property type="evidence" value="ECO:0007669"/>
    <property type="project" value="InterPro"/>
</dbReference>
<feature type="binding site" evidence="14">
    <location>
        <begin position="211"/>
        <end position="218"/>
    </location>
    <ligand>
        <name>ATP</name>
        <dbReference type="ChEBI" id="CHEBI:30616"/>
    </ligand>
</feature>
<evidence type="ECO:0000256" key="10">
    <source>
        <dbReference type="ARBA" id="ARBA00022989"/>
    </source>
</evidence>
<dbReference type="GO" id="GO:0004222">
    <property type="term" value="F:metalloendopeptidase activity"/>
    <property type="evidence" value="ECO:0007669"/>
    <property type="project" value="InterPro"/>
</dbReference>
<dbReference type="FunFam" id="1.10.8.60:FF:000001">
    <property type="entry name" value="ATP-dependent zinc metalloprotease FtsH"/>
    <property type="match status" value="1"/>
</dbReference>
<dbReference type="Gene3D" id="1.10.8.60">
    <property type="match status" value="1"/>
</dbReference>
<dbReference type="InterPro" id="IPR027417">
    <property type="entry name" value="P-loop_NTPase"/>
</dbReference>
<comment type="subcellular location">
    <subcellularLocation>
        <location evidence="14">Cell membrane</location>
        <topology evidence="14">Multi-pass membrane protein</topology>
        <orientation evidence="14">Cytoplasmic side</orientation>
    </subcellularLocation>
    <subcellularLocation>
        <location evidence="1">Membrane</location>
    </subcellularLocation>
</comment>
<dbReference type="SUPFAM" id="SSF52540">
    <property type="entry name" value="P-loop containing nucleoside triphosphate hydrolases"/>
    <property type="match status" value="1"/>
</dbReference>
<name>A0A5J4K4G5_9CHLR</name>
<evidence type="ECO:0000256" key="12">
    <source>
        <dbReference type="ARBA" id="ARBA00023136"/>
    </source>
</evidence>
<organism evidence="18 19">
    <name type="scientific">Thermogemmatispora aurantia</name>
    <dbReference type="NCBI Taxonomy" id="2045279"/>
    <lineage>
        <taxon>Bacteria</taxon>
        <taxon>Bacillati</taxon>
        <taxon>Chloroflexota</taxon>
        <taxon>Ktedonobacteria</taxon>
        <taxon>Thermogemmatisporales</taxon>
        <taxon>Thermogemmatisporaceae</taxon>
        <taxon>Thermogemmatispora</taxon>
    </lineage>
</organism>
<evidence type="ECO:0000256" key="6">
    <source>
        <dbReference type="ARBA" id="ARBA00022741"/>
    </source>
</evidence>
<feature type="binding site" evidence="14">
    <location>
        <position position="433"/>
    </location>
    <ligand>
        <name>Zn(2+)</name>
        <dbReference type="ChEBI" id="CHEBI:29105"/>
        <note>catalytic</note>
    </ligand>
</feature>
<dbReference type="Gene3D" id="3.40.50.300">
    <property type="entry name" value="P-loop containing nucleotide triphosphate hydrolases"/>
    <property type="match status" value="1"/>
</dbReference>
<dbReference type="GO" id="GO:0006508">
    <property type="term" value="P:proteolysis"/>
    <property type="evidence" value="ECO:0007669"/>
    <property type="project" value="UniProtKB-KW"/>
</dbReference>
<dbReference type="InterPro" id="IPR003593">
    <property type="entry name" value="AAA+_ATPase"/>
</dbReference>
<dbReference type="Pfam" id="PF01434">
    <property type="entry name" value="Peptidase_M41"/>
    <property type="match status" value="1"/>
</dbReference>
<comment type="similarity">
    <text evidence="2 14">In the C-terminal section; belongs to the peptidase M41 family.</text>
</comment>
<keyword evidence="12 14" id="KW-0472">Membrane</keyword>
<dbReference type="GO" id="GO:0016887">
    <property type="term" value="F:ATP hydrolysis activity"/>
    <property type="evidence" value="ECO:0007669"/>
    <property type="project" value="UniProtKB-UniRule"/>
</dbReference>
<evidence type="ECO:0000256" key="15">
    <source>
        <dbReference type="RuleBase" id="RU003651"/>
    </source>
</evidence>
<dbReference type="EC" id="3.4.24.-" evidence="14"/>
<dbReference type="SUPFAM" id="SSF140990">
    <property type="entry name" value="FtsH protease domain-like"/>
    <property type="match status" value="1"/>
</dbReference>
<keyword evidence="11 14" id="KW-0482">Metalloprotease</keyword>
<feature type="domain" description="AAA+ ATPase" evidence="17">
    <location>
        <begin position="203"/>
        <end position="342"/>
    </location>
</feature>
<dbReference type="InterPro" id="IPR000642">
    <property type="entry name" value="Peptidase_M41"/>
</dbReference>
<evidence type="ECO:0000256" key="1">
    <source>
        <dbReference type="ARBA" id="ARBA00004370"/>
    </source>
</evidence>
<gene>
    <name evidence="18" type="primary">ftsH_2</name>
    <name evidence="14" type="synonym">ftsH</name>
    <name evidence="18" type="ORF">KTAU_02990</name>
</gene>
<dbReference type="EMBL" id="BKZV01000001">
    <property type="protein sequence ID" value="GER81661.1"/>
    <property type="molecule type" value="Genomic_DNA"/>
</dbReference>
<dbReference type="GO" id="GO:0030163">
    <property type="term" value="P:protein catabolic process"/>
    <property type="evidence" value="ECO:0007669"/>
    <property type="project" value="UniProtKB-UniRule"/>
</dbReference>
<dbReference type="FunFam" id="3.40.50.300:FF:000001">
    <property type="entry name" value="ATP-dependent zinc metalloprotease FtsH"/>
    <property type="match status" value="1"/>
</dbReference>
<dbReference type="Pfam" id="PF17862">
    <property type="entry name" value="AAA_lid_3"/>
    <property type="match status" value="1"/>
</dbReference>
<keyword evidence="8 14" id="KW-0862">Zinc</keyword>
<dbReference type="InterPro" id="IPR041569">
    <property type="entry name" value="AAA_lid_3"/>
</dbReference>
<dbReference type="NCBIfam" id="TIGR01241">
    <property type="entry name" value="FtsH_fam"/>
    <property type="match status" value="1"/>
</dbReference>
<evidence type="ECO:0000256" key="14">
    <source>
        <dbReference type="HAMAP-Rule" id="MF_01458"/>
    </source>
</evidence>
<evidence type="ECO:0000256" key="16">
    <source>
        <dbReference type="SAM" id="MobiDB-lite"/>
    </source>
</evidence>
<dbReference type="AlphaFoldDB" id="A0A5J4K4G5"/>
<dbReference type="InterPro" id="IPR037219">
    <property type="entry name" value="Peptidase_M41-like"/>
</dbReference>
<evidence type="ECO:0000256" key="11">
    <source>
        <dbReference type="ARBA" id="ARBA00023049"/>
    </source>
</evidence>
<evidence type="ECO:0000256" key="2">
    <source>
        <dbReference type="ARBA" id="ARBA00010044"/>
    </source>
</evidence>
<dbReference type="PANTHER" id="PTHR23076">
    <property type="entry name" value="METALLOPROTEASE M41 FTSH"/>
    <property type="match status" value="1"/>
</dbReference>
<dbReference type="InterPro" id="IPR003960">
    <property type="entry name" value="ATPase_AAA_CS"/>
</dbReference>
<evidence type="ECO:0000256" key="5">
    <source>
        <dbReference type="ARBA" id="ARBA00022723"/>
    </source>
</evidence>
<feature type="transmembrane region" description="Helical" evidence="14">
    <location>
        <begin position="118"/>
        <end position="140"/>
    </location>
</feature>
<proteinExistence type="inferred from homology"/>
<dbReference type="CDD" id="cd19501">
    <property type="entry name" value="RecA-like_FtsH"/>
    <property type="match status" value="1"/>
</dbReference>
<dbReference type="PROSITE" id="PS00674">
    <property type="entry name" value="AAA"/>
    <property type="match status" value="1"/>
</dbReference>
<evidence type="ECO:0000313" key="19">
    <source>
        <dbReference type="Proteomes" id="UP000334820"/>
    </source>
</evidence>
<dbReference type="Pfam" id="PF00004">
    <property type="entry name" value="AAA"/>
    <property type="match status" value="1"/>
</dbReference>
<comment type="similarity">
    <text evidence="15">Belongs to the AAA ATPase family.</text>
</comment>
<dbReference type="GO" id="GO:0005524">
    <property type="term" value="F:ATP binding"/>
    <property type="evidence" value="ECO:0007669"/>
    <property type="project" value="UniProtKB-UniRule"/>
</dbReference>
<dbReference type="SMART" id="SM00382">
    <property type="entry name" value="AAA"/>
    <property type="match status" value="1"/>
</dbReference>
<dbReference type="PANTHER" id="PTHR23076:SF97">
    <property type="entry name" value="ATP-DEPENDENT ZINC METALLOPROTEASE YME1L1"/>
    <property type="match status" value="1"/>
</dbReference>
<feature type="binding site" evidence="14">
    <location>
        <position position="437"/>
    </location>
    <ligand>
        <name>Zn(2+)</name>
        <dbReference type="ChEBI" id="CHEBI:29105"/>
        <note>catalytic</note>
    </ligand>
</feature>
<evidence type="ECO:0000256" key="4">
    <source>
        <dbReference type="ARBA" id="ARBA00022692"/>
    </source>
</evidence>
<dbReference type="RefSeq" id="WP_151726684.1">
    <property type="nucleotide sequence ID" value="NZ_BKZV01000001.1"/>
</dbReference>
<reference evidence="18 19" key="1">
    <citation type="journal article" date="2019" name="Int. J. Syst. Evol. Microbiol.">
        <title>Thermogemmatispora aurantia sp. nov. and Thermogemmatispora argillosa sp. nov., within the class Ktedonobacteria, and emended description of the genus Thermogemmatispora.</title>
        <authorList>
            <person name="Zheng Y."/>
            <person name="Wang C.M."/>
            <person name="Sakai Y."/>
            <person name="Abe K."/>
            <person name="Yokota A."/>
            <person name="Yabe S."/>
        </authorList>
    </citation>
    <scope>NUCLEOTIDE SEQUENCE [LARGE SCALE GENOMIC DNA]</scope>
    <source>
        <strain evidence="18 19">A1-2</strain>
    </source>
</reference>